<dbReference type="eggNOG" id="ENOG50333K5">
    <property type="taxonomic scope" value="Bacteria"/>
</dbReference>
<dbReference type="EMBL" id="ASQA01000018">
    <property type="protein sequence ID" value="ETT85315.1"/>
    <property type="molecule type" value="Genomic_DNA"/>
</dbReference>
<reference evidence="4 5" key="1">
    <citation type="journal article" date="2014" name="BMC Genomics">
        <title>Genomic comparison of sporeforming bacilli isolated from milk.</title>
        <authorList>
            <person name="Moreno Switt A.I."/>
            <person name="Andrus A.D."/>
            <person name="Ranieri M.L."/>
            <person name="Orsi R.H."/>
            <person name="Ivy R."/>
            <person name="den Bakker H.C."/>
            <person name="Martin N.H."/>
            <person name="Wiedmann M."/>
            <person name="Boor K.J."/>
        </authorList>
    </citation>
    <scope>NUCLEOTIDE SEQUENCE [LARGE SCALE GENOMIC DNA]</scope>
    <source>
        <strain evidence="4 5">FSL R5-213</strain>
    </source>
</reference>
<dbReference type="GO" id="GO:0002020">
    <property type="term" value="F:protease binding"/>
    <property type="evidence" value="ECO:0007669"/>
    <property type="project" value="TreeGrafter"/>
</dbReference>
<dbReference type="Proteomes" id="UP000019062">
    <property type="component" value="Unassembled WGS sequence"/>
</dbReference>
<keyword evidence="2" id="KW-0964">Secreted</keyword>
<evidence type="ECO:0000256" key="2">
    <source>
        <dbReference type="ARBA" id="ARBA00022525"/>
    </source>
</evidence>
<protein>
    <recommendedName>
        <fullName evidence="6">Tissue inhibitor of metalloproteinase</fullName>
    </recommendedName>
</protein>
<name>W4EXP5_9BACL</name>
<comment type="caution">
    <text evidence="4">The sequence shown here is derived from an EMBL/GenBank/DDBJ whole genome shotgun (WGS) entry which is preliminary data.</text>
</comment>
<feature type="transmembrane region" description="Helical" evidence="3">
    <location>
        <begin position="12"/>
        <end position="28"/>
    </location>
</feature>
<dbReference type="InterPro" id="IPR001820">
    <property type="entry name" value="TIMP"/>
</dbReference>
<evidence type="ECO:0008006" key="6">
    <source>
        <dbReference type="Google" id="ProtNLM"/>
    </source>
</evidence>
<keyword evidence="3" id="KW-1133">Transmembrane helix</keyword>
<sequence length="203" mass="22558">MNKKTVKNKIRIVILLSMLFISVLIYPIDKSYACSCAQPDPPKEALKSSSAVFSGKVIEIVDRNKNNEIQSSADPIAILFSVDKSWKGVDQTQVIVYTERSSASCGYGFSLKEEYLIYAYEDNGELRVNACSRTAPLSGAKEDIQALGKGQTPTEQVTLVLENIKGQEKTPSVNVTNNKQIYIALIMLVLLIAVVIIRRRRKK</sequence>
<keyword evidence="3" id="KW-0812">Transmembrane</keyword>
<dbReference type="PANTHER" id="PTHR11844:SF33">
    <property type="entry name" value="TISSUE INHIBITOR OF METALLOPROTEINASE"/>
    <property type="match status" value="1"/>
</dbReference>
<dbReference type="GO" id="GO:0005615">
    <property type="term" value="C:extracellular space"/>
    <property type="evidence" value="ECO:0007669"/>
    <property type="project" value="TreeGrafter"/>
</dbReference>
<dbReference type="Gene3D" id="2.40.50.120">
    <property type="match status" value="1"/>
</dbReference>
<evidence type="ECO:0000313" key="5">
    <source>
        <dbReference type="Proteomes" id="UP000019062"/>
    </source>
</evidence>
<evidence type="ECO:0000313" key="4">
    <source>
        <dbReference type="EMBL" id="ETT85315.1"/>
    </source>
</evidence>
<dbReference type="PANTHER" id="PTHR11844">
    <property type="entry name" value="METALLOPROTEASE INHIBITOR"/>
    <property type="match status" value="1"/>
</dbReference>
<gene>
    <name evidence="4" type="ORF">C176_11479</name>
</gene>
<keyword evidence="5" id="KW-1185">Reference proteome</keyword>
<dbReference type="SUPFAM" id="SSF50242">
    <property type="entry name" value="TIMP-like"/>
    <property type="match status" value="1"/>
</dbReference>
<organism evidence="4 5">
    <name type="scientific">Viridibacillus arenosi FSL R5-213</name>
    <dbReference type="NCBI Taxonomy" id="1227360"/>
    <lineage>
        <taxon>Bacteria</taxon>
        <taxon>Bacillati</taxon>
        <taxon>Bacillota</taxon>
        <taxon>Bacilli</taxon>
        <taxon>Bacillales</taxon>
        <taxon>Caryophanaceae</taxon>
        <taxon>Viridibacillus</taxon>
    </lineage>
</organism>
<feature type="transmembrane region" description="Helical" evidence="3">
    <location>
        <begin position="181"/>
        <end position="197"/>
    </location>
</feature>
<dbReference type="AlphaFoldDB" id="W4EXP5"/>
<dbReference type="Pfam" id="PF00965">
    <property type="entry name" value="TIMP"/>
    <property type="match status" value="1"/>
</dbReference>
<dbReference type="InterPro" id="IPR008993">
    <property type="entry name" value="TIMP-like_OB-fold"/>
</dbReference>
<evidence type="ECO:0000256" key="1">
    <source>
        <dbReference type="ARBA" id="ARBA00004613"/>
    </source>
</evidence>
<keyword evidence="3" id="KW-0472">Membrane</keyword>
<dbReference type="GO" id="GO:0031012">
    <property type="term" value="C:extracellular matrix"/>
    <property type="evidence" value="ECO:0007669"/>
    <property type="project" value="TreeGrafter"/>
</dbReference>
<comment type="subcellular location">
    <subcellularLocation>
        <location evidence="1">Secreted</location>
    </subcellularLocation>
</comment>
<dbReference type="RefSeq" id="WP_235175729.1">
    <property type="nucleotide sequence ID" value="NZ_ASQA01000018.1"/>
</dbReference>
<accession>W4EXP5</accession>
<dbReference type="GO" id="GO:0008191">
    <property type="term" value="F:metalloendopeptidase inhibitor activity"/>
    <property type="evidence" value="ECO:0007669"/>
    <property type="project" value="InterPro"/>
</dbReference>
<dbReference type="GO" id="GO:0051045">
    <property type="term" value="P:negative regulation of membrane protein ectodomain proteolysis"/>
    <property type="evidence" value="ECO:0007669"/>
    <property type="project" value="TreeGrafter"/>
</dbReference>
<evidence type="ECO:0000256" key="3">
    <source>
        <dbReference type="SAM" id="Phobius"/>
    </source>
</evidence>
<proteinExistence type="predicted"/>